<organism evidence="1 2">
    <name type="scientific">Portunus trituberculatus</name>
    <name type="common">Swimming crab</name>
    <name type="synonym">Neptunus trituberculatus</name>
    <dbReference type="NCBI Taxonomy" id="210409"/>
    <lineage>
        <taxon>Eukaryota</taxon>
        <taxon>Metazoa</taxon>
        <taxon>Ecdysozoa</taxon>
        <taxon>Arthropoda</taxon>
        <taxon>Crustacea</taxon>
        <taxon>Multicrustacea</taxon>
        <taxon>Malacostraca</taxon>
        <taxon>Eumalacostraca</taxon>
        <taxon>Eucarida</taxon>
        <taxon>Decapoda</taxon>
        <taxon>Pleocyemata</taxon>
        <taxon>Brachyura</taxon>
        <taxon>Eubrachyura</taxon>
        <taxon>Portunoidea</taxon>
        <taxon>Portunidae</taxon>
        <taxon>Portuninae</taxon>
        <taxon>Portunus</taxon>
    </lineage>
</organism>
<proteinExistence type="predicted"/>
<evidence type="ECO:0000313" key="2">
    <source>
        <dbReference type="Proteomes" id="UP000324222"/>
    </source>
</evidence>
<gene>
    <name evidence="1" type="ORF">E2C01_087014</name>
</gene>
<dbReference type="Proteomes" id="UP000324222">
    <property type="component" value="Unassembled WGS sequence"/>
</dbReference>
<accession>A0A5B7JG63</accession>
<protein>
    <submittedName>
        <fullName evidence="1">Uncharacterized protein</fullName>
    </submittedName>
</protein>
<dbReference type="EMBL" id="VSRR010089579">
    <property type="protein sequence ID" value="MPC91948.1"/>
    <property type="molecule type" value="Genomic_DNA"/>
</dbReference>
<keyword evidence="2" id="KW-1185">Reference proteome</keyword>
<name>A0A5B7JG63_PORTR</name>
<dbReference type="AlphaFoldDB" id="A0A5B7JG63"/>
<sequence length="59" mass="7149">MGCPYGGMEAYQRDIRVNDASKRLMRNVWLYLFEIEEKKEEEGKDPVRRITMRNGKKRR</sequence>
<reference evidence="1 2" key="1">
    <citation type="submission" date="2019-05" db="EMBL/GenBank/DDBJ databases">
        <title>Another draft genome of Portunus trituberculatus and its Hox gene families provides insights of decapod evolution.</title>
        <authorList>
            <person name="Jeong J.-H."/>
            <person name="Song I."/>
            <person name="Kim S."/>
            <person name="Choi T."/>
            <person name="Kim D."/>
            <person name="Ryu S."/>
            <person name="Kim W."/>
        </authorList>
    </citation>
    <scope>NUCLEOTIDE SEQUENCE [LARGE SCALE GENOMIC DNA]</scope>
    <source>
        <tissue evidence="1">Muscle</tissue>
    </source>
</reference>
<evidence type="ECO:0000313" key="1">
    <source>
        <dbReference type="EMBL" id="MPC91948.1"/>
    </source>
</evidence>
<comment type="caution">
    <text evidence="1">The sequence shown here is derived from an EMBL/GenBank/DDBJ whole genome shotgun (WGS) entry which is preliminary data.</text>
</comment>